<protein>
    <recommendedName>
        <fullName evidence="4 11">Delta-aminolevulinic acid dehydratase</fullName>
        <ecNumber evidence="3 11">4.2.1.24</ecNumber>
    </recommendedName>
</protein>
<keyword evidence="10" id="KW-0460">Magnesium</keyword>
<reference evidence="13 14" key="1">
    <citation type="submission" date="2018-10" db="EMBL/GenBank/DDBJ databases">
        <title>Genomic Encyclopedia of Type Strains, Phase IV (KMG-IV): sequencing the most valuable type-strain genomes for metagenomic binning, comparative biology and taxonomic classification.</title>
        <authorList>
            <person name="Goeker M."/>
        </authorList>
    </citation>
    <scope>NUCLEOTIDE SEQUENCE [LARGE SCALE GENOMIC DNA]</scope>
    <source>
        <strain evidence="13 14">DSM 25080</strain>
    </source>
</reference>
<dbReference type="UniPathway" id="UPA00251">
    <property type="reaction ID" value="UER00318"/>
</dbReference>
<sequence length="335" mass="36140">MVQFTRGPFPATRPRRLRANAFSRQLMRENTLTPHDLIFPVFVLEGTNQREAIASMPGIERLSIDLLVKKAKHLHSLGVPALALFPVTPSKVKSLHGDEAFNKDGLAQRAIKSLKDAVPELGIMTDVALDPFTTHGQDGIIDDSGYVLNDVTVDVLVKQAISHAEAGADVVAPSDMMDGRIGAIRGALETHGFCNTAIMAYSAKYASAYYGPFRDAVGSAANLKGGSKANYQMDPANLNEALHECALDLQEGADMIMVKPGMPYLDVVRRVKDELAAPTFAYQVSGEYAMHQAAAANGWLNGEAVMMESLMAFKRAGADGILSYYAEAAAELLNR</sequence>
<comment type="similarity">
    <text evidence="2 12">Belongs to the ALAD family.</text>
</comment>
<keyword evidence="7 11" id="KW-0627">Porphyrin biosynthesis</keyword>
<gene>
    <name evidence="13" type="ORF">DFR27_0698</name>
</gene>
<dbReference type="EMBL" id="REFJ01000001">
    <property type="protein sequence ID" value="RMA82740.1"/>
    <property type="molecule type" value="Genomic_DNA"/>
</dbReference>
<evidence type="ECO:0000313" key="14">
    <source>
        <dbReference type="Proteomes" id="UP000267187"/>
    </source>
</evidence>
<organism evidence="13 14">
    <name type="scientific">Umboniibacter marinipuniceus</name>
    <dbReference type="NCBI Taxonomy" id="569599"/>
    <lineage>
        <taxon>Bacteria</taxon>
        <taxon>Pseudomonadati</taxon>
        <taxon>Pseudomonadota</taxon>
        <taxon>Gammaproteobacteria</taxon>
        <taxon>Cellvibrionales</taxon>
        <taxon>Cellvibrionaceae</taxon>
        <taxon>Umboniibacter</taxon>
    </lineage>
</organism>
<dbReference type="InterPro" id="IPR001731">
    <property type="entry name" value="ALAD"/>
</dbReference>
<evidence type="ECO:0000256" key="9">
    <source>
        <dbReference type="PIRSR" id="PIRSR001415-1"/>
    </source>
</evidence>
<dbReference type="NCBIfam" id="NF006762">
    <property type="entry name" value="PRK09283.1"/>
    <property type="match status" value="1"/>
</dbReference>
<proteinExistence type="inferred from homology"/>
<evidence type="ECO:0000313" key="13">
    <source>
        <dbReference type="EMBL" id="RMA82740.1"/>
    </source>
</evidence>
<evidence type="ECO:0000256" key="5">
    <source>
        <dbReference type="ARBA" id="ARBA00023133"/>
    </source>
</evidence>
<dbReference type="GO" id="GO:0004655">
    <property type="term" value="F:porphobilinogen synthase activity"/>
    <property type="evidence" value="ECO:0007669"/>
    <property type="project" value="UniProtKB-EC"/>
</dbReference>
<keyword evidence="5" id="KW-0350">Heme biosynthesis</keyword>
<dbReference type="PRINTS" id="PR00144">
    <property type="entry name" value="DALDHYDRTASE"/>
</dbReference>
<feature type="active site" description="Schiff-base intermediate with substrate" evidence="9">
    <location>
        <position position="204"/>
    </location>
</feature>
<dbReference type="Gene3D" id="3.20.20.70">
    <property type="entry name" value="Aldolase class I"/>
    <property type="match status" value="1"/>
</dbReference>
<dbReference type="GO" id="GO:0005829">
    <property type="term" value="C:cytosol"/>
    <property type="evidence" value="ECO:0007669"/>
    <property type="project" value="TreeGrafter"/>
</dbReference>
<feature type="active site" description="Schiff-base intermediate with substrate" evidence="9">
    <location>
        <position position="259"/>
    </location>
</feature>
<accession>A0A3M0ACQ8</accession>
<dbReference type="PANTHER" id="PTHR11458:SF0">
    <property type="entry name" value="DELTA-AMINOLEVULINIC ACID DEHYDRATASE"/>
    <property type="match status" value="1"/>
</dbReference>
<dbReference type="PANTHER" id="PTHR11458">
    <property type="entry name" value="DELTA-AMINOLEVULINIC ACID DEHYDRATASE"/>
    <property type="match status" value="1"/>
</dbReference>
<dbReference type="PROSITE" id="PS00169">
    <property type="entry name" value="D_ALA_DEHYDRATASE"/>
    <property type="match status" value="1"/>
</dbReference>
<evidence type="ECO:0000256" key="10">
    <source>
        <dbReference type="PIRSR" id="PIRSR001415-5"/>
    </source>
</evidence>
<dbReference type="FunFam" id="3.20.20.70:FF:000019">
    <property type="entry name" value="Delta-aminolevulinic acid dehydratase"/>
    <property type="match status" value="1"/>
</dbReference>
<name>A0A3M0ACQ8_9GAMM</name>
<evidence type="ECO:0000256" key="7">
    <source>
        <dbReference type="ARBA" id="ARBA00023244"/>
    </source>
</evidence>
<evidence type="ECO:0000256" key="1">
    <source>
        <dbReference type="ARBA" id="ARBA00004694"/>
    </source>
</evidence>
<keyword evidence="14" id="KW-1185">Reference proteome</keyword>
<dbReference type="Proteomes" id="UP000267187">
    <property type="component" value="Unassembled WGS sequence"/>
</dbReference>
<dbReference type="SMART" id="SM01004">
    <property type="entry name" value="ALAD"/>
    <property type="match status" value="1"/>
</dbReference>
<evidence type="ECO:0000256" key="4">
    <source>
        <dbReference type="ARBA" id="ARBA00020771"/>
    </source>
</evidence>
<dbReference type="EC" id="4.2.1.24" evidence="3 11"/>
<keyword evidence="10" id="KW-0479">Metal-binding</keyword>
<feature type="binding site" evidence="10">
    <location>
        <position position="244"/>
    </location>
    <ligand>
        <name>Mg(2+)</name>
        <dbReference type="ChEBI" id="CHEBI:18420"/>
    </ligand>
</feature>
<dbReference type="InterPro" id="IPR030656">
    <property type="entry name" value="ALAD_AS"/>
</dbReference>
<dbReference type="CDD" id="cd04823">
    <property type="entry name" value="ALAD_PBGS_aspartate_rich"/>
    <property type="match status" value="1"/>
</dbReference>
<dbReference type="Pfam" id="PF00490">
    <property type="entry name" value="ALAD"/>
    <property type="match status" value="1"/>
</dbReference>
<comment type="caution">
    <text evidence="13">The sequence shown here is derived from an EMBL/GenBank/DDBJ whole genome shotgun (WGS) entry which is preliminary data.</text>
</comment>
<dbReference type="InterPro" id="IPR013785">
    <property type="entry name" value="Aldolase_TIM"/>
</dbReference>
<comment type="catalytic activity">
    <reaction evidence="8 11">
        <text>2 5-aminolevulinate = porphobilinogen + 2 H2O + H(+)</text>
        <dbReference type="Rhea" id="RHEA:24064"/>
        <dbReference type="ChEBI" id="CHEBI:15377"/>
        <dbReference type="ChEBI" id="CHEBI:15378"/>
        <dbReference type="ChEBI" id="CHEBI:58126"/>
        <dbReference type="ChEBI" id="CHEBI:356416"/>
        <dbReference type="EC" id="4.2.1.24"/>
    </reaction>
</comment>
<evidence type="ECO:0000256" key="6">
    <source>
        <dbReference type="ARBA" id="ARBA00023239"/>
    </source>
</evidence>
<dbReference type="PIRSF" id="PIRSF001415">
    <property type="entry name" value="Porphbilin_synth"/>
    <property type="match status" value="1"/>
</dbReference>
<dbReference type="OrthoDB" id="9805001at2"/>
<comment type="pathway">
    <text evidence="1">Porphyrin-containing compound metabolism; protoporphyrin-IX biosynthesis; coproporphyrinogen-III from 5-aminolevulinate: step 1/4.</text>
</comment>
<dbReference type="RefSeq" id="WP_121876046.1">
    <property type="nucleotide sequence ID" value="NZ_REFJ01000001.1"/>
</dbReference>
<comment type="subunit">
    <text evidence="11">Homooctamer.</text>
</comment>
<evidence type="ECO:0000256" key="2">
    <source>
        <dbReference type="ARBA" id="ARBA00008055"/>
    </source>
</evidence>
<dbReference type="AlphaFoldDB" id="A0A3M0ACQ8"/>
<evidence type="ECO:0000256" key="3">
    <source>
        <dbReference type="ARBA" id="ARBA00012053"/>
    </source>
</evidence>
<dbReference type="GO" id="GO:0006782">
    <property type="term" value="P:protoporphyrinogen IX biosynthetic process"/>
    <property type="evidence" value="ECO:0007669"/>
    <property type="project" value="UniProtKB-UniPathway"/>
</dbReference>
<keyword evidence="6 11" id="KW-0456">Lyase</keyword>
<dbReference type="GO" id="GO:0008270">
    <property type="term" value="F:zinc ion binding"/>
    <property type="evidence" value="ECO:0007669"/>
    <property type="project" value="TreeGrafter"/>
</dbReference>
<evidence type="ECO:0000256" key="8">
    <source>
        <dbReference type="ARBA" id="ARBA00047651"/>
    </source>
</evidence>
<evidence type="ECO:0000256" key="12">
    <source>
        <dbReference type="RuleBase" id="RU004161"/>
    </source>
</evidence>
<dbReference type="SUPFAM" id="SSF51569">
    <property type="entry name" value="Aldolase"/>
    <property type="match status" value="1"/>
</dbReference>
<evidence type="ECO:0000256" key="11">
    <source>
        <dbReference type="RuleBase" id="RU000515"/>
    </source>
</evidence>